<gene>
    <name evidence="1" type="ORF">ACFOUY_06630</name>
</gene>
<dbReference type="RefSeq" id="WP_378959697.1">
    <property type="nucleotide sequence ID" value="NZ_JBHRXC010000016.1"/>
</dbReference>
<evidence type="ECO:0000313" key="2">
    <source>
        <dbReference type="Proteomes" id="UP001595792"/>
    </source>
</evidence>
<comment type="caution">
    <text evidence="1">The sequence shown here is derived from an EMBL/GenBank/DDBJ whole genome shotgun (WGS) entry which is preliminary data.</text>
</comment>
<sequence length="213" mass="24023">MAILNDGINGGFTGKVGSVIGYQLNGKWIIKGLPKPSKKNKIGSQKQKVCRQRFTVMQNFLSAVIGYIKIGFNLERKARMITAHNAAKSYNMLHAFDDNNEIDYTKIVLTYGDLVGAENPQHFIDDVGLHFTWSEQHLTPYERQSDQVMVLAYNAKNNTAYCLFSGSRRSSGKETLPNKSLEKGSDYHTWISFIADDRMNISMSTYVGCITYE</sequence>
<accession>A0ABV8NKN6</accession>
<evidence type="ECO:0000313" key="1">
    <source>
        <dbReference type="EMBL" id="MFC4196368.1"/>
    </source>
</evidence>
<organism evidence="1 2">
    <name type="scientific">Pedobacter jamesrossensis</name>
    <dbReference type="NCBI Taxonomy" id="1908238"/>
    <lineage>
        <taxon>Bacteria</taxon>
        <taxon>Pseudomonadati</taxon>
        <taxon>Bacteroidota</taxon>
        <taxon>Sphingobacteriia</taxon>
        <taxon>Sphingobacteriales</taxon>
        <taxon>Sphingobacteriaceae</taxon>
        <taxon>Pedobacter</taxon>
    </lineage>
</organism>
<dbReference type="EMBL" id="JBHSBY010000033">
    <property type="protein sequence ID" value="MFC4196368.1"/>
    <property type="molecule type" value="Genomic_DNA"/>
</dbReference>
<keyword evidence="2" id="KW-1185">Reference proteome</keyword>
<reference evidence="2" key="1">
    <citation type="journal article" date="2019" name="Int. J. Syst. Evol. Microbiol.">
        <title>The Global Catalogue of Microorganisms (GCM) 10K type strain sequencing project: providing services to taxonomists for standard genome sequencing and annotation.</title>
        <authorList>
            <consortium name="The Broad Institute Genomics Platform"/>
            <consortium name="The Broad Institute Genome Sequencing Center for Infectious Disease"/>
            <person name="Wu L."/>
            <person name="Ma J."/>
        </authorList>
    </citation>
    <scope>NUCLEOTIDE SEQUENCE [LARGE SCALE GENOMIC DNA]</scope>
    <source>
        <strain evidence="2">CCM 8689</strain>
    </source>
</reference>
<protein>
    <submittedName>
        <fullName evidence="1">DUF6266 family protein</fullName>
    </submittedName>
</protein>
<name>A0ABV8NKN6_9SPHI</name>
<dbReference type="Pfam" id="PF19781">
    <property type="entry name" value="DUF6266"/>
    <property type="match status" value="1"/>
</dbReference>
<dbReference type="InterPro" id="IPR046233">
    <property type="entry name" value="DUF6266"/>
</dbReference>
<dbReference type="Proteomes" id="UP001595792">
    <property type="component" value="Unassembled WGS sequence"/>
</dbReference>
<proteinExistence type="predicted"/>